<dbReference type="EMBL" id="CALNXK010000197">
    <property type="protein sequence ID" value="CAH3175153.1"/>
    <property type="molecule type" value="Genomic_DNA"/>
</dbReference>
<sequence length="384" mass="42940">FYVVAVLGSDQRFLLALKNGLAKSVHLDEKLIKFDEVGVKAFAARMPDILRQAGFKGIMLEILASFCSGLEVVYQNLLQTPHQLTGDEYEVKAHVHLGFQADQIFGTVNITASIKKVVSYVPYYVDKALTDASLIGLPITLANFNDALMETAHKLNKSQSFSGGRTGPLSKKAYQKQEVAEDVAGQGNIPWNERINVEEASEAEVMLLKDNLLKFAKDNFSTATVTIITKDYVTEFKEVCSPLPNIDFHLQFIQATFVSWSRSDPRVSKEILKDSIVLDVKSLPKMERKVRRHSATQSSIIEADFNQKSSGKWTEQCILASEEPPYRITVGLMRQREPKFSQLKELLLKIPPLKRAADGGLQATYPPSSHVHGNPEERYPVLKD</sequence>
<dbReference type="Proteomes" id="UP001159405">
    <property type="component" value="Unassembled WGS sequence"/>
</dbReference>
<name>A0ABN8RBE5_9CNID</name>
<evidence type="ECO:0000256" key="1">
    <source>
        <dbReference type="SAM" id="MobiDB-lite"/>
    </source>
</evidence>
<feature type="region of interest" description="Disordered" evidence="1">
    <location>
        <begin position="358"/>
        <end position="384"/>
    </location>
</feature>
<evidence type="ECO:0000313" key="3">
    <source>
        <dbReference type="Proteomes" id="UP001159405"/>
    </source>
</evidence>
<accession>A0ABN8RBE5</accession>
<evidence type="ECO:0000313" key="2">
    <source>
        <dbReference type="EMBL" id="CAH3175153.1"/>
    </source>
</evidence>
<feature type="compositionally biased region" description="Basic and acidic residues" evidence="1">
    <location>
        <begin position="373"/>
        <end position="384"/>
    </location>
</feature>
<feature type="non-terminal residue" evidence="2">
    <location>
        <position position="384"/>
    </location>
</feature>
<comment type="caution">
    <text evidence="2">The sequence shown here is derived from an EMBL/GenBank/DDBJ whole genome shotgun (WGS) entry which is preliminary data.</text>
</comment>
<proteinExistence type="predicted"/>
<reference evidence="2 3" key="1">
    <citation type="submission" date="2022-05" db="EMBL/GenBank/DDBJ databases">
        <authorList>
            <consortium name="Genoscope - CEA"/>
            <person name="William W."/>
        </authorList>
    </citation>
    <scope>NUCLEOTIDE SEQUENCE [LARGE SCALE GENOMIC DNA]</scope>
</reference>
<protein>
    <submittedName>
        <fullName evidence="2">Uncharacterized protein</fullName>
    </submittedName>
</protein>
<gene>
    <name evidence="2" type="ORF">PLOB_00015708</name>
</gene>
<keyword evidence="3" id="KW-1185">Reference proteome</keyword>
<feature type="non-terminal residue" evidence="2">
    <location>
        <position position="1"/>
    </location>
</feature>
<organism evidence="2 3">
    <name type="scientific">Porites lobata</name>
    <dbReference type="NCBI Taxonomy" id="104759"/>
    <lineage>
        <taxon>Eukaryota</taxon>
        <taxon>Metazoa</taxon>
        <taxon>Cnidaria</taxon>
        <taxon>Anthozoa</taxon>
        <taxon>Hexacorallia</taxon>
        <taxon>Scleractinia</taxon>
        <taxon>Fungiina</taxon>
        <taxon>Poritidae</taxon>
        <taxon>Porites</taxon>
    </lineage>
</organism>